<evidence type="ECO:0000313" key="3">
    <source>
        <dbReference type="EMBL" id="NPD92437.1"/>
    </source>
</evidence>
<evidence type="ECO:0000256" key="1">
    <source>
        <dbReference type="ARBA" id="ARBA00022801"/>
    </source>
</evidence>
<proteinExistence type="predicted"/>
<dbReference type="InterPro" id="IPR050300">
    <property type="entry name" value="GDXG_lipolytic_enzyme"/>
</dbReference>
<evidence type="ECO:0000313" key="4">
    <source>
        <dbReference type="Proteomes" id="UP000714420"/>
    </source>
</evidence>
<dbReference type="InterPro" id="IPR029058">
    <property type="entry name" value="AB_hydrolase_fold"/>
</dbReference>
<dbReference type="EMBL" id="JABKKF010000008">
    <property type="protein sequence ID" value="NPD92437.1"/>
    <property type="molecule type" value="Genomic_DNA"/>
</dbReference>
<name>A0ABX2AQW7_9BACT</name>
<keyword evidence="1 3" id="KW-0378">Hydrolase</keyword>
<dbReference type="PANTHER" id="PTHR48081:SF6">
    <property type="entry name" value="PEPTIDASE S9 PROLYL OLIGOPEPTIDASE CATALYTIC DOMAIN-CONTAINING PROTEIN"/>
    <property type="match status" value="1"/>
</dbReference>
<comment type="caution">
    <text evidence="3">The sequence shown here is derived from an EMBL/GenBank/DDBJ whole genome shotgun (WGS) entry which is preliminary data.</text>
</comment>
<evidence type="ECO:0000259" key="2">
    <source>
        <dbReference type="Pfam" id="PF20434"/>
    </source>
</evidence>
<gene>
    <name evidence="3" type="ORF">HPS56_08790</name>
</gene>
<organism evidence="3 4">
    <name type="scientific">Xylanibacter muris</name>
    <dbReference type="NCBI Taxonomy" id="2736290"/>
    <lineage>
        <taxon>Bacteria</taxon>
        <taxon>Pseudomonadati</taxon>
        <taxon>Bacteroidota</taxon>
        <taxon>Bacteroidia</taxon>
        <taxon>Bacteroidales</taxon>
        <taxon>Prevotellaceae</taxon>
        <taxon>Xylanibacter</taxon>
    </lineage>
</organism>
<protein>
    <submittedName>
        <fullName evidence="3">Alpha/beta hydrolase</fullName>
    </submittedName>
</protein>
<dbReference type="Pfam" id="PF20434">
    <property type="entry name" value="BD-FAE"/>
    <property type="match status" value="1"/>
</dbReference>
<dbReference type="PANTHER" id="PTHR48081">
    <property type="entry name" value="AB HYDROLASE SUPERFAMILY PROTEIN C4A8.06C"/>
    <property type="match status" value="1"/>
</dbReference>
<keyword evidence="4" id="KW-1185">Reference proteome</keyword>
<dbReference type="Proteomes" id="UP000714420">
    <property type="component" value="Unassembled WGS sequence"/>
</dbReference>
<reference evidence="3 4" key="1">
    <citation type="submission" date="2020-05" db="EMBL/GenBank/DDBJ databases">
        <title>Distinct polysaccharide utilization as determinants for interspecies competition between intestinal Prevotella spp.</title>
        <authorList>
            <person name="Galvez E.J.C."/>
            <person name="Iljazovic A."/>
            <person name="Strowig T."/>
        </authorList>
    </citation>
    <scope>NUCLEOTIDE SEQUENCE [LARGE SCALE GENOMIC DNA]</scope>
    <source>
        <strain evidence="3 4">PMUR</strain>
    </source>
</reference>
<accession>A0ABX2AQW7</accession>
<feature type="domain" description="BD-FAE-like" evidence="2">
    <location>
        <begin position="66"/>
        <end position="260"/>
    </location>
</feature>
<dbReference type="InterPro" id="IPR049492">
    <property type="entry name" value="BD-FAE-like_dom"/>
</dbReference>
<dbReference type="RefSeq" id="WP_172275775.1">
    <property type="nucleotide sequence ID" value="NZ_CASGMU010000008.1"/>
</dbReference>
<dbReference type="GO" id="GO:0016787">
    <property type="term" value="F:hydrolase activity"/>
    <property type="evidence" value="ECO:0007669"/>
    <property type="project" value="UniProtKB-KW"/>
</dbReference>
<sequence length="307" mass="33757">MSHLLSTVILFLAISVNLFSQESDLFCHKRINLYDIENMPNANGTDHRDSILNNRIWRVEQPRMYVYTPGLEERCGAAVIVIPGGGYVKQAYETVGVSFAKWLNTFGVTAFVLIHRLPNQPDLEEPSIAPVMDAQRAVKWIRSHAADYGVSPHKIGLIGCSAGAHISACVNVAKEDYSRCGDALDTVSCRPDFAILVSPAGKIDGVGESPKNTKGDIRKLMERFPINTMIDGDTSPMLMFHASDDRTVSPLNSVEIYKSLLLSGVSKSSLHIFPFGAHGIALRGQPGSTACWTHIAEAWMREIDMIK</sequence>
<dbReference type="SUPFAM" id="SSF53474">
    <property type="entry name" value="alpha/beta-Hydrolases"/>
    <property type="match status" value="1"/>
</dbReference>
<dbReference type="Gene3D" id="3.40.50.1820">
    <property type="entry name" value="alpha/beta hydrolase"/>
    <property type="match status" value="1"/>
</dbReference>